<feature type="transmembrane region" description="Helical" evidence="1">
    <location>
        <begin position="233"/>
        <end position="250"/>
    </location>
</feature>
<evidence type="ECO:0000313" key="2">
    <source>
        <dbReference type="EMBL" id="EFU22248.1"/>
    </source>
</evidence>
<keyword evidence="1" id="KW-1133">Transmembrane helix</keyword>
<keyword evidence="1" id="KW-0472">Membrane</keyword>
<dbReference type="eggNOG" id="ENOG50343WM">
    <property type="taxonomic scope" value="Bacteria"/>
</dbReference>
<accession>E6J1L9</accession>
<reference evidence="2 3" key="1">
    <citation type="submission" date="2010-11" db="EMBL/GenBank/DDBJ databases">
        <authorList>
            <person name="Weinstock G."/>
            <person name="Sodergren E."/>
            <person name="Clifton S."/>
            <person name="Fulton L."/>
            <person name="Fulton B."/>
            <person name="Courtney L."/>
            <person name="Fronick C."/>
            <person name="Harrison M."/>
            <person name="Strong C."/>
            <person name="Farmer C."/>
            <person name="Delahaunty K."/>
            <person name="Markovic C."/>
            <person name="Hall O."/>
            <person name="Minx P."/>
            <person name="Tomlinson C."/>
            <person name="Mitreva M."/>
            <person name="Hou S."/>
            <person name="Chen J."/>
            <person name="Wollam A."/>
            <person name="Pepin K.H."/>
            <person name="Johnson M."/>
            <person name="Bhonagiri V."/>
            <person name="Zhang X."/>
            <person name="Suruliraj S."/>
            <person name="Warren W."/>
            <person name="Chinwalla A."/>
            <person name="Mardis E.R."/>
            <person name="Wilson R.K."/>
        </authorList>
    </citation>
    <scope>NUCLEOTIDE SEQUENCE [LARGE SCALE GENOMIC DNA]</scope>
    <source>
        <strain evidence="2 3">F0211</strain>
    </source>
</reference>
<evidence type="ECO:0000313" key="3">
    <source>
        <dbReference type="Proteomes" id="UP000002973"/>
    </source>
</evidence>
<evidence type="ECO:0008006" key="4">
    <source>
        <dbReference type="Google" id="ProtNLM"/>
    </source>
</evidence>
<dbReference type="AlphaFoldDB" id="E6J1L9"/>
<comment type="caution">
    <text evidence="2">The sequence shown here is derived from an EMBL/GenBank/DDBJ whole genome shotgun (WGS) entry which is preliminary data.</text>
</comment>
<organism evidence="2 3">
    <name type="scientific">Streptococcus anginosus F0211</name>
    <dbReference type="NCBI Taxonomy" id="706437"/>
    <lineage>
        <taxon>Bacteria</taxon>
        <taxon>Bacillati</taxon>
        <taxon>Bacillota</taxon>
        <taxon>Bacilli</taxon>
        <taxon>Lactobacillales</taxon>
        <taxon>Streptococcaceae</taxon>
        <taxon>Streptococcus</taxon>
        <taxon>Streptococcus anginosus group</taxon>
    </lineage>
</organism>
<name>E6J1L9_STRAP</name>
<dbReference type="Proteomes" id="UP000002973">
    <property type="component" value="Unassembled WGS sequence"/>
</dbReference>
<evidence type="ECO:0000256" key="1">
    <source>
        <dbReference type="SAM" id="Phobius"/>
    </source>
</evidence>
<gene>
    <name evidence="2" type="ORF">HMPREF0813_01146</name>
</gene>
<keyword evidence="1" id="KW-0812">Transmembrane</keyword>
<protein>
    <recommendedName>
        <fullName evidence="4">Dimethyladenosine transferase</fullName>
    </recommendedName>
</protein>
<sequence>MLRWNEKNTKGSEMANRSYIYLKNGDEARVLAEGIYTIPYFWQLFWGEEELQAAIDLWQKAEELEKKDKEKAEEFYRTQDMGIALSVENFHQNARRNRSFLEQHAPQTLQLYDDFVCYITVNIKEGDTLGFDVLEIISMDELPIASDKLLKNVRAIQQNQPKDLDFSLTDKDLLGIAMGFPDDYASDMLPVDNILNSVAYQDELKKGKNQKNKQMTDVTESTSTETKRRIHPAFWILLVLGIMRILYILFR</sequence>
<dbReference type="EMBL" id="AECT01000019">
    <property type="protein sequence ID" value="EFU22248.1"/>
    <property type="molecule type" value="Genomic_DNA"/>
</dbReference>
<proteinExistence type="predicted"/>